<dbReference type="GO" id="GO:0005975">
    <property type="term" value="P:carbohydrate metabolic process"/>
    <property type="evidence" value="ECO:0007669"/>
    <property type="project" value="UniProtKB-ARBA"/>
</dbReference>
<evidence type="ECO:0000256" key="1">
    <source>
        <dbReference type="ARBA" id="ARBA00004613"/>
    </source>
</evidence>
<evidence type="ECO:0000313" key="9">
    <source>
        <dbReference type="EMBL" id="ROR93325.1"/>
    </source>
</evidence>
<keyword evidence="7" id="KW-0472">Membrane</keyword>
<gene>
    <name evidence="9" type="ORF">EDD28_2737</name>
</gene>
<dbReference type="SUPFAM" id="SSF117074">
    <property type="entry name" value="Hypothetical protein PA1324"/>
    <property type="match status" value="3"/>
</dbReference>
<proteinExistence type="predicted"/>
<dbReference type="GO" id="GO:0000428">
    <property type="term" value="C:DNA-directed RNA polymerase complex"/>
    <property type="evidence" value="ECO:0007669"/>
    <property type="project" value="UniProtKB-KW"/>
</dbReference>
<feature type="compositionally biased region" description="Basic and acidic residues" evidence="6">
    <location>
        <begin position="1082"/>
        <end position="1091"/>
    </location>
</feature>
<keyword evidence="5" id="KW-0572">Peptidoglycan-anchor</keyword>
<dbReference type="EMBL" id="RKHQ01000002">
    <property type="protein sequence ID" value="ROR93325.1"/>
    <property type="molecule type" value="Genomic_DNA"/>
</dbReference>
<comment type="subcellular location">
    <subcellularLocation>
        <location evidence="1">Secreted</location>
    </subcellularLocation>
</comment>
<protein>
    <submittedName>
        <fullName evidence="9">DNA-directed RNA polymerase II subunit RPB1</fullName>
    </submittedName>
</protein>
<dbReference type="GO" id="GO:0005576">
    <property type="term" value="C:extracellular region"/>
    <property type="evidence" value="ECO:0007669"/>
    <property type="project" value="UniProtKB-SubCell"/>
</dbReference>
<dbReference type="PROSITE" id="PS50847">
    <property type="entry name" value="GRAM_POS_ANCHORING"/>
    <property type="match status" value="1"/>
</dbReference>
<dbReference type="InterPro" id="IPR013783">
    <property type="entry name" value="Ig-like_fold"/>
</dbReference>
<dbReference type="PANTHER" id="PTHR23303">
    <property type="entry name" value="CARBOXYPEPTIDASE REGULATORY REGION-CONTAINING"/>
    <property type="match status" value="1"/>
</dbReference>
<keyword evidence="9" id="KW-0804">Transcription</keyword>
<feature type="region of interest" description="Disordered" evidence="6">
    <location>
        <begin position="919"/>
        <end position="959"/>
    </location>
</feature>
<keyword evidence="3" id="KW-0964">Secreted</keyword>
<evidence type="ECO:0000256" key="5">
    <source>
        <dbReference type="ARBA" id="ARBA00023088"/>
    </source>
</evidence>
<feature type="compositionally biased region" description="Basic and acidic residues" evidence="6">
    <location>
        <begin position="950"/>
        <end position="959"/>
    </location>
</feature>
<keyword evidence="9" id="KW-0240">DNA-directed RNA polymerase</keyword>
<keyword evidence="7" id="KW-0812">Transmembrane</keyword>
<sequence>MTNKERTAGRWSGPNPRRWLSSLVALVLAMASVVGLSQAASADPAGISSNVLLNGETYDGTAVVKEGDTLTLRVQYNDAVAPGSTVVFELGDNVTLTGVPAGNSAIVGVVQDGNKVSITFANPWPTEINQGVFDLDFKVNPVDGSVKEPITWKVGGDEHSVTVIIRNDGDQFENVTDTQAKSVTPGNLDSFVTVVGGEVKLKPEIADQELTYTLRVDSPTARTGYTIADQLPAGLGYVAGSFVGSLTTWDTNGLNRTTSPFTFSPTVSGSTFSGSVDVAGPSSLALTYKVKVTDVAALEALLQTKYDALAGGSGNFEISQVNTATFGGEVAKTASVRLRGNVPAAPGPNLGQAFAKNADWTTKNVVTGEDGTTLTPPADIVYTLRANLAQWNDSSANFTLSQNVVISDVLPAQARWNGSDAAFVTAEGITLTRAAACPATTADFTADAYVGQYCLDGQRLLVNVGKDSATNATIQVKAQLLTVDGLEQTGSTSITDAVPYRLRNTANFHYRDGSPYGVNRDVTVVVLPDTSGGVNDSTVFAKSGTAEETTVKPGETVTVNYRFTVAAGKGIDLSKSTIVDYVDTDVFSLEDLSAIGVTGTYDGQALTAAHFVLSTNADGDLVIALSETGKAVVEARGADKAFVANLALTSTPFVGKETRTITNRATLFGEDGDPDYWSETEEEATSYGDEAEVRKRVYDRSAAQWVETLKAYMDGEGNLVQDTYVYRIEFIPHGSYDSVKIIDVVDILPGATEFLGFVTQENAATATDPTNGPVDIGGNLEATYDAASKTVKLVQKDGTVLDAGPSIAAYVAVRITDPSQTVVNRIGGTSATIEPVKSVSVGDYVWVDQNRDGRQDEGEPGIPGVVLTLVGPDGEPVTDVFGNPVPPTPTDENGHYTFDHLPALEGNQTYTVVIDREASQEPLSPYVPTVSGQGDRAGDSSTWEASTEPGDLHEDGDRDPTLDFGFVTPSVSVGDYVWVDQNRDGRQDEGEPGIPGVVLTLVGPDGEPVTDVFGNPVPPTPTDENGHYTFENLPALTGEQTYTVVIDREASQEPLSPYVPTVSGQGDRAGDSSTWEASTEPGDLHEDGDRDPTLDFGFVAKTYAIGDVVWIDANKNGVQDDGEKPLPGVTVDLLVDGDVVATTTTDADGRYVFDNLPAGTYQVRFTLTQEQKAMYEFTVRDAGDDDAVDSDANPSDGLTRTIVLDDSNEALTGEYPYREIAASQGIDPTWDAGVVLKPAPSTPAGGTTTPTVPPATPTPSPSHGPLPNTGSGIGVGAVAAVLALLGAGGTLLLLARRRDAVRTGG</sequence>
<evidence type="ECO:0000256" key="4">
    <source>
        <dbReference type="ARBA" id="ARBA00022729"/>
    </source>
</evidence>
<feature type="transmembrane region" description="Helical" evidence="7">
    <location>
        <begin position="1273"/>
        <end position="1295"/>
    </location>
</feature>
<feature type="compositionally biased region" description="Pro residues" evidence="6">
    <location>
        <begin position="1251"/>
        <end position="1264"/>
    </location>
</feature>
<dbReference type="OrthoDB" id="3169091at2"/>
<evidence type="ECO:0000256" key="2">
    <source>
        <dbReference type="ARBA" id="ARBA00022512"/>
    </source>
</evidence>
<organism evidence="9 10">
    <name type="scientific">Salana multivorans</name>
    <dbReference type="NCBI Taxonomy" id="120377"/>
    <lineage>
        <taxon>Bacteria</taxon>
        <taxon>Bacillati</taxon>
        <taxon>Actinomycetota</taxon>
        <taxon>Actinomycetes</taxon>
        <taxon>Micrococcales</taxon>
        <taxon>Beutenbergiaceae</taxon>
        <taxon>Salana</taxon>
    </lineage>
</organism>
<keyword evidence="7" id="KW-1133">Transmembrane helix</keyword>
<reference evidence="9 10" key="1">
    <citation type="submission" date="2018-11" db="EMBL/GenBank/DDBJ databases">
        <title>Sequencing the genomes of 1000 actinobacteria strains.</title>
        <authorList>
            <person name="Klenk H.-P."/>
        </authorList>
    </citation>
    <scope>NUCLEOTIDE SEQUENCE [LARGE SCALE GENOMIC DNA]</scope>
    <source>
        <strain evidence="9 10">DSM 13521</strain>
    </source>
</reference>
<feature type="domain" description="Gram-positive cocci surface proteins LPxTG" evidence="8">
    <location>
        <begin position="1266"/>
        <end position="1304"/>
    </location>
</feature>
<dbReference type="Proteomes" id="UP000275356">
    <property type="component" value="Unassembled WGS sequence"/>
</dbReference>
<feature type="region of interest" description="Disordered" evidence="6">
    <location>
        <begin position="1053"/>
        <end position="1091"/>
    </location>
</feature>
<accession>A0A3N2D0K2</accession>
<feature type="compositionally biased region" description="Low complexity" evidence="6">
    <location>
        <begin position="1239"/>
        <end position="1250"/>
    </location>
</feature>
<keyword evidence="10" id="KW-1185">Reference proteome</keyword>
<dbReference type="PANTHER" id="PTHR23303:SF15">
    <property type="entry name" value="COLOSSIN-A"/>
    <property type="match status" value="1"/>
</dbReference>
<dbReference type="InterPro" id="IPR033764">
    <property type="entry name" value="Sdr_B"/>
</dbReference>
<dbReference type="InterPro" id="IPR051417">
    <property type="entry name" value="SDr/BOS_complex"/>
</dbReference>
<keyword evidence="4" id="KW-0732">Signal</keyword>
<evidence type="ECO:0000259" key="8">
    <source>
        <dbReference type="PROSITE" id="PS50847"/>
    </source>
</evidence>
<evidence type="ECO:0000256" key="7">
    <source>
        <dbReference type="SAM" id="Phobius"/>
    </source>
</evidence>
<evidence type="ECO:0000256" key="3">
    <source>
        <dbReference type="ARBA" id="ARBA00022525"/>
    </source>
</evidence>
<evidence type="ECO:0000256" key="6">
    <source>
        <dbReference type="SAM" id="MobiDB-lite"/>
    </source>
</evidence>
<dbReference type="InterPro" id="IPR019931">
    <property type="entry name" value="LPXTG_anchor"/>
</dbReference>
<keyword evidence="2" id="KW-0134">Cell wall</keyword>
<comment type="caution">
    <text evidence="9">The sequence shown here is derived from an EMBL/GenBank/DDBJ whole genome shotgun (WGS) entry which is preliminary data.</text>
</comment>
<dbReference type="Pfam" id="PF17210">
    <property type="entry name" value="SdrD_B"/>
    <property type="match status" value="3"/>
</dbReference>
<name>A0A3N2D0K2_9MICO</name>
<feature type="region of interest" description="Disordered" evidence="6">
    <location>
        <begin position="1239"/>
        <end position="1269"/>
    </location>
</feature>
<dbReference type="PROSITE" id="PS50194">
    <property type="entry name" value="FILAMIN_REPEAT"/>
    <property type="match status" value="1"/>
</dbReference>
<dbReference type="Gene3D" id="2.60.40.10">
    <property type="entry name" value="Immunoglobulins"/>
    <property type="match status" value="3"/>
</dbReference>
<dbReference type="RefSeq" id="WP_123740303.1">
    <property type="nucleotide sequence ID" value="NZ_RKHQ01000002.1"/>
</dbReference>
<dbReference type="InterPro" id="IPR017868">
    <property type="entry name" value="Filamin/ABP280_repeat-like"/>
</dbReference>
<evidence type="ECO:0000313" key="10">
    <source>
        <dbReference type="Proteomes" id="UP000275356"/>
    </source>
</evidence>